<evidence type="ECO:0000313" key="2">
    <source>
        <dbReference type="Proteomes" id="UP000184267"/>
    </source>
</evidence>
<name>A0A1M2W2Q4_TRAPU</name>
<evidence type="ECO:0000313" key="1">
    <source>
        <dbReference type="EMBL" id="OJT14042.1"/>
    </source>
</evidence>
<dbReference type="AlphaFoldDB" id="A0A1M2W2Q4"/>
<accession>A0A1M2W2Q4</accession>
<dbReference type="Proteomes" id="UP000184267">
    <property type="component" value="Unassembled WGS sequence"/>
</dbReference>
<protein>
    <submittedName>
        <fullName evidence="1">Uncharacterized protein</fullName>
    </submittedName>
</protein>
<reference evidence="1 2" key="1">
    <citation type="submission" date="2016-10" db="EMBL/GenBank/DDBJ databases">
        <title>Genome sequence of the basidiomycete white-rot fungus Trametes pubescens.</title>
        <authorList>
            <person name="Makela M.R."/>
            <person name="Granchi Z."/>
            <person name="Peng M."/>
            <person name="De Vries R.P."/>
            <person name="Grigoriev I."/>
            <person name="Riley R."/>
            <person name="Hilden K."/>
        </authorList>
    </citation>
    <scope>NUCLEOTIDE SEQUENCE [LARGE SCALE GENOMIC DNA]</scope>
    <source>
        <strain evidence="1 2">FBCC735</strain>
    </source>
</reference>
<proteinExistence type="predicted"/>
<organism evidence="1 2">
    <name type="scientific">Trametes pubescens</name>
    <name type="common">White-rot fungus</name>
    <dbReference type="NCBI Taxonomy" id="154538"/>
    <lineage>
        <taxon>Eukaryota</taxon>
        <taxon>Fungi</taxon>
        <taxon>Dikarya</taxon>
        <taxon>Basidiomycota</taxon>
        <taxon>Agaricomycotina</taxon>
        <taxon>Agaricomycetes</taxon>
        <taxon>Polyporales</taxon>
        <taxon>Polyporaceae</taxon>
        <taxon>Trametes</taxon>
    </lineage>
</organism>
<keyword evidence="2" id="KW-1185">Reference proteome</keyword>
<sequence length="49" mass="5180">MSNTTDPSAAAQAAAAAASALQQLLELHDDARIVAYCAGQYCLWLAWKV</sequence>
<comment type="caution">
    <text evidence="1">The sequence shown here is derived from an EMBL/GenBank/DDBJ whole genome shotgun (WGS) entry which is preliminary data.</text>
</comment>
<gene>
    <name evidence="1" type="ORF">TRAPUB_9399</name>
</gene>
<dbReference type="EMBL" id="MNAD01000337">
    <property type="protein sequence ID" value="OJT14042.1"/>
    <property type="molecule type" value="Genomic_DNA"/>
</dbReference>